<keyword evidence="10" id="KW-0282">Flagellum</keyword>
<proteinExistence type="inferred from homology"/>
<accession>V4RUL8</accession>
<evidence type="ECO:0000256" key="2">
    <source>
        <dbReference type="ARBA" id="ARBA00004117"/>
    </source>
</evidence>
<keyword evidence="10" id="KW-0969">Cilium</keyword>
<dbReference type="GO" id="GO:0005198">
    <property type="term" value="F:structural molecule activity"/>
    <property type="evidence" value="ECO:0007669"/>
    <property type="project" value="InterPro"/>
</dbReference>
<keyword evidence="5" id="KW-0574">Periplasm</keyword>
<evidence type="ECO:0000256" key="6">
    <source>
        <dbReference type="ARBA" id="ARBA00023143"/>
    </source>
</evidence>
<comment type="similarity">
    <text evidence="8">Belongs to the FlgI family.</text>
</comment>
<protein>
    <recommendedName>
        <fullName evidence="3 8">Flagellar P-ring protein</fullName>
    </recommendedName>
    <alternativeName>
        <fullName evidence="7 8">Basal body P-ring protein</fullName>
    </alternativeName>
</protein>
<comment type="subunit">
    <text evidence="8">The basal body constitutes a major portion of the flagellar organelle and consists of four rings (L,P,S, and M) mounted on a central rod.</text>
</comment>
<evidence type="ECO:0000313" key="10">
    <source>
        <dbReference type="EMBL" id="ESR26770.1"/>
    </source>
</evidence>
<reference evidence="10 11" key="1">
    <citation type="journal article" date="2014" name="Genome Announc.">
        <title>Draft Genome Sequence of Lutibaculum baratangense Strain AMV1T, Isolated from a Mud Volcano in Andamans, India.</title>
        <authorList>
            <person name="Singh A."/>
            <person name="Sreenivas A."/>
            <person name="Sathyanarayana Reddy G."/>
            <person name="Pinnaka A.K."/>
            <person name="Shivaji S."/>
        </authorList>
    </citation>
    <scope>NUCLEOTIDE SEQUENCE [LARGE SCALE GENOMIC DNA]</scope>
    <source>
        <strain evidence="10 11">AMV1</strain>
    </source>
</reference>
<dbReference type="OrthoDB" id="9786431at2"/>
<dbReference type="PANTHER" id="PTHR30381">
    <property type="entry name" value="FLAGELLAR P-RING PERIPLASMIC PROTEIN FLGI"/>
    <property type="match status" value="1"/>
</dbReference>
<dbReference type="Pfam" id="PF02119">
    <property type="entry name" value="FlgI"/>
    <property type="match status" value="1"/>
</dbReference>
<keyword evidence="4" id="KW-0732">Signal</keyword>
<dbReference type="Proteomes" id="UP000017819">
    <property type="component" value="Unassembled WGS sequence"/>
</dbReference>
<dbReference type="AlphaFoldDB" id="V4RUL8"/>
<dbReference type="GO" id="GO:0009428">
    <property type="term" value="C:bacterial-type flagellum basal body, distal rod, P ring"/>
    <property type="evidence" value="ECO:0007669"/>
    <property type="project" value="InterPro"/>
</dbReference>
<evidence type="ECO:0000256" key="9">
    <source>
        <dbReference type="SAM" id="MobiDB-lite"/>
    </source>
</evidence>
<dbReference type="GO" id="GO:0071973">
    <property type="term" value="P:bacterial-type flagellum-dependent cell motility"/>
    <property type="evidence" value="ECO:0007669"/>
    <property type="project" value="InterPro"/>
</dbReference>
<evidence type="ECO:0000256" key="1">
    <source>
        <dbReference type="ARBA" id="ARBA00002591"/>
    </source>
</evidence>
<dbReference type="RefSeq" id="WP_023430703.1">
    <property type="nucleotide sequence ID" value="NZ_AWXZ01000013.1"/>
</dbReference>
<name>V4RUL8_9HYPH</name>
<dbReference type="NCBIfam" id="NF003676">
    <property type="entry name" value="PRK05303.1"/>
    <property type="match status" value="1"/>
</dbReference>
<dbReference type="eggNOG" id="COG1706">
    <property type="taxonomic scope" value="Bacteria"/>
</dbReference>
<dbReference type="GO" id="GO:0030288">
    <property type="term" value="C:outer membrane-bounded periplasmic space"/>
    <property type="evidence" value="ECO:0007669"/>
    <property type="project" value="InterPro"/>
</dbReference>
<dbReference type="PATRIC" id="fig|631454.5.peg.544"/>
<evidence type="ECO:0000256" key="8">
    <source>
        <dbReference type="HAMAP-Rule" id="MF_00416"/>
    </source>
</evidence>
<organism evidence="10 11">
    <name type="scientific">Lutibaculum baratangense AMV1</name>
    <dbReference type="NCBI Taxonomy" id="631454"/>
    <lineage>
        <taxon>Bacteria</taxon>
        <taxon>Pseudomonadati</taxon>
        <taxon>Pseudomonadota</taxon>
        <taxon>Alphaproteobacteria</taxon>
        <taxon>Hyphomicrobiales</taxon>
        <taxon>Tepidamorphaceae</taxon>
        <taxon>Lutibaculum</taxon>
    </lineage>
</organism>
<dbReference type="PANTHER" id="PTHR30381:SF0">
    <property type="entry name" value="FLAGELLAR P-RING PROTEIN"/>
    <property type="match status" value="1"/>
</dbReference>
<evidence type="ECO:0000256" key="5">
    <source>
        <dbReference type="ARBA" id="ARBA00022764"/>
    </source>
</evidence>
<dbReference type="EMBL" id="AWXZ01000013">
    <property type="protein sequence ID" value="ESR26770.1"/>
    <property type="molecule type" value="Genomic_DNA"/>
</dbReference>
<keyword evidence="11" id="KW-1185">Reference proteome</keyword>
<evidence type="ECO:0000256" key="3">
    <source>
        <dbReference type="ARBA" id="ARBA00019515"/>
    </source>
</evidence>
<evidence type="ECO:0000313" key="11">
    <source>
        <dbReference type="Proteomes" id="UP000017819"/>
    </source>
</evidence>
<dbReference type="PRINTS" id="PR01010">
    <property type="entry name" value="FLGPRINGFLGI"/>
</dbReference>
<feature type="region of interest" description="Disordered" evidence="9">
    <location>
        <begin position="36"/>
        <end position="62"/>
    </location>
</feature>
<comment type="caution">
    <text evidence="10">The sequence shown here is derived from an EMBL/GenBank/DDBJ whole genome shotgun (WGS) entry which is preliminary data.</text>
</comment>
<dbReference type="InterPro" id="IPR001782">
    <property type="entry name" value="Flag_FlgI"/>
</dbReference>
<sequence>MLAQAGGFGQGHPVSGHPPNGLFLGISELARFSLHPPQAPRQGQELQGTPEAVRANQPNGQTRRHAISRVVAASLAVLATLSNAVAADLAATPAAASADYSYVPGSFGGSAGSLSRIKDLVDIEGVRENQLIGYGLVVGLDGTGDSLNNAPFTRQSLQAMLERLGVNTRDTNMRTANVAAVMVTANLRAFSTQGTRMDVNVSALGDSSSLQGGTLLVTPLLGADGEVYAVAQGPVAIGGFSAQGEAASVTRGVPTTGRIANGALVEREIEFHLGAQSSLRLALRNPDLTTAKRIEATINAFIGARTARATDPATIQLTVPRSYPGDLVSLLTEIEQLRVEPDQVAKVIIDEQAGIIVMGHNVRVSEVAVAQGNLTVTIAEAPQVSQPAPFSDGVTAIVPRTDIGVDDESGNRMAIVPNNVSLQQLVDGLNALGIGPRDLISILQAIKAAGALQAEIEVM</sequence>
<evidence type="ECO:0000256" key="4">
    <source>
        <dbReference type="ARBA" id="ARBA00022729"/>
    </source>
</evidence>
<dbReference type="HAMAP" id="MF_00416">
    <property type="entry name" value="FlgI"/>
    <property type="match status" value="1"/>
</dbReference>
<keyword evidence="10" id="KW-0966">Cell projection</keyword>
<comment type="function">
    <text evidence="1 8">Assembles around the rod to form the L-ring and probably protects the motor/basal body from shearing forces during rotation.</text>
</comment>
<evidence type="ECO:0000256" key="7">
    <source>
        <dbReference type="ARBA" id="ARBA00032344"/>
    </source>
</evidence>
<gene>
    <name evidence="8" type="primary">flgI</name>
    <name evidence="10" type="ORF">N177_0554</name>
</gene>
<dbReference type="STRING" id="631454.N177_0554"/>
<comment type="subcellular location">
    <subcellularLocation>
        <location evidence="2 8">Bacterial flagellum basal body</location>
    </subcellularLocation>
</comment>
<keyword evidence="6 8" id="KW-0975">Bacterial flagellum</keyword>